<accession>A0A0K2V9Y8</accession>
<proteinExistence type="predicted"/>
<protein>
    <submittedName>
        <fullName evidence="1">Uncharacterized protein</fullName>
    </submittedName>
</protein>
<evidence type="ECO:0000313" key="1">
    <source>
        <dbReference type="EMBL" id="CDW47299.1"/>
    </source>
</evidence>
<sequence>MVKSTFLTEEKGRNGMWGIQWGYT</sequence>
<name>A0A0K2V9Y8_LEPSM</name>
<reference evidence="1" key="1">
    <citation type="submission" date="2014-05" db="EMBL/GenBank/DDBJ databases">
        <authorList>
            <person name="Chronopoulou M."/>
        </authorList>
    </citation>
    <scope>NUCLEOTIDE SEQUENCE</scope>
    <source>
        <tissue evidence="1">Whole organism</tissue>
    </source>
</reference>
<dbReference type="AlphaFoldDB" id="A0A0K2V9Y8"/>
<dbReference type="EMBL" id="HACA01029938">
    <property type="protein sequence ID" value="CDW47299.1"/>
    <property type="molecule type" value="Transcribed_RNA"/>
</dbReference>
<organism evidence="1">
    <name type="scientific">Lepeophtheirus salmonis</name>
    <name type="common">Salmon louse</name>
    <name type="synonym">Caligus salmonis</name>
    <dbReference type="NCBI Taxonomy" id="72036"/>
    <lineage>
        <taxon>Eukaryota</taxon>
        <taxon>Metazoa</taxon>
        <taxon>Ecdysozoa</taxon>
        <taxon>Arthropoda</taxon>
        <taxon>Crustacea</taxon>
        <taxon>Multicrustacea</taxon>
        <taxon>Hexanauplia</taxon>
        <taxon>Copepoda</taxon>
        <taxon>Siphonostomatoida</taxon>
        <taxon>Caligidae</taxon>
        <taxon>Lepeophtheirus</taxon>
    </lineage>
</organism>